<dbReference type="RefSeq" id="WP_027021581.1">
    <property type="nucleotide sequence ID" value="NZ_CP097501.1"/>
</dbReference>
<gene>
    <name evidence="1" type="ORF">LNQ82_00610</name>
</gene>
<name>A0AAE9HW49_9NEIS</name>
<dbReference type="EMBL" id="CP097501">
    <property type="protein sequence ID" value="URD67698.1"/>
    <property type="molecule type" value="Genomic_DNA"/>
</dbReference>
<reference evidence="1" key="1">
    <citation type="submission" date="2022-05" db="EMBL/GenBank/DDBJ databases">
        <title>Alysiella filiformis genome sequencing.</title>
        <authorList>
            <person name="Viehboeck T."/>
        </authorList>
    </citation>
    <scope>NUCLEOTIDE SEQUENCE</scope>
    <source>
        <strain evidence="1">DSM 2580</strain>
    </source>
</reference>
<evidence type="ECO:0000313" key="1">
    <source>
        <dbReference type="EMBL" id="URD67698.1"/>
    </source>
</evidence>
<evidence type="ECO:0000313" key="2">
    <source>
        <dbReference type="Proteomes" id="UP001056819"/>
    </source>
</evidence>
<protein>
    <submittedName>
        <fullName evidence="1">Uncharacterized protein</fullName>
    </submittedName>
</protein>
<organism evidence="1 2">
    <name type="scientific">Conchiformibius steedae DSM 2580</name>
    <dbReference type="NCBI Taxonomy" id="1121352"/>
    <lineage>
        <taxon>Bacteria</taxon>
        <taxon>Pseudomonadati</taxon>
        <taxon>Pseudomonadota</taxon>
        <taxon>Betaproteobacteria</taxon>
        <taxon>Neisseriales</taxon>
        <taxon>Neisseriaceae</taxon>
        <taxon>Conchiformibius</taxon>
    </lineage>
</organism>
<proteinExistence type="predicted"/>
<sequence length="129" mass="14671">METTVDLRGMLLELYLKNNPKMAHQIFIYSFNGVIDPRTNPFQYVSGDLPPNIKKSVVLQNIASGEMIQAFVVPIVVQGQAMFHVDNLILYGNKSGTLIEIDLDTVKIMKTDKYRQFINLTHALLRQFA</sequence>
<dbReference type="AlphaFoldDB" id="A0AAE9HW49"/>
<accession>A0AAE9HW49</accession>
<dbReference type="Proteomes" id="UP001056819">
    <property type="component" value="Chromosome"/>
</dbReference>